<evidence type="ECO:0000256" key="1">
    <source>
        <dbReference type="SAM" id="MobiDB-lite"/>
    </source>
</evidence>
<organism evidence="2 3">
    <name type="scientific">Rhizobium leguminosarum</name>
    <dbReference type="NCBI Taxonomy" id="384"/>
    <lineage>
        <taxon>Bacteria</taxon>
        <taxon>Pseudomonadati</taxon>
        <taxon>Pseudomonadota</taxon>
        <taxon>Alphaproteobacteria</taxon>
        <taxon>Hyphomicrobiales</taxon>
        <taxon>Rhizobiaceae</taxon>
        <taxon>Rhizobium/Agrobacterium group</taxon>
        <taxon>Rhizobium</taxon>
    </lineage>
</organism>
<gene>
    <name evidence="2" type="ORF">GR204_06410</name>
</gene>
<feature type="region of interest" description="Disordered" evidence="1">
    <location>
        <begin position="81"/>
        <end position="101"/>
    </location>
</feature>
<proteinExistence type="predicted"/>
<reference evidence="2 3" key="1">
    <citation type="submission" date="2019-12" db="EMBL/GenBank/DDBJ databases">
        <title>Rhizobium genotypes associated with high levels of biological nitrogen fixation by grain legumes in a temperate-maritime cropping system.</title>
        <authorList>
            <person name="Maluk M."/>
            <person name="Francesc Ferrando Molina F."/>
            <person name="Lopez Del Egido L."/>
            <person name="Lafos M."/>
            <person name="Langarica-Fuentes A."/>
            <person name="Gebre Yohannes G."/>
            <person name="Young M.W."/>
            <person name="Martin P."/>
            <person name="Gantlett R."/>
            <person name="Kenicer G."/>
            <person name="Hawes C."/>
            <person name="Begg G.S."/>
            <person name="Quilliam R.S."/>
            <person name="Squire G.R."/>
            <person name="Poole P.S."/>
            <person name="Young P.W."/>
            <person name="Iannetta P.M."/>
            <person name="James E.K."/>
        </authorList>
    </citation>
    <scope>NUCLEOTIDE SEQUENCE [LARGE SCALE GENOMIC DNA]</scope>
    <source>
        <strain evidence="2 3">JHI1096</strain>
    </source>
</reference>
<sequence length="213" mass="23481">MSEVAGLGLASPSSNKQTDGAGALGGQLQSARNHHRQPDGFRDDRAEPPKAQGLLAGFKDIFLTDRFDIDDAIGMKADLGQRGGEEIGTGETPDNFALRPSSYPSCKHGRSGSIDSPGSATGKFVDRPIRQAAAWKQLVDFANTKWQNRFRTGHRSFEMLYAISKIGNDRVRASLRHSELSSNWFSSHPKVSMFSICSFQQCESMRIYWRVLG</sequence>
<comment type="caution">
    <text evidence="2">The sequence shown here is derived from an EMBL/GenBank/DDBJ whole genome shotgun (WGS) entry which is preliminary data.</text>
</comment>
<evidence type="ECO:0000313" key="2">
    <source>
        <dbReference type="EMBL" id="NEI33633.1"/>
    </source>
</evidence>
<feature type="compositionally biased region" description="Basic and acidic residues" evidence="1">
    <location>
        <begin position="36"/>
        <end position="48"/>
    </location>
</feature>
<dbReference type="AlphaFoldDB" id="A0A6P0B195"/>
<name>A0A6P0B195_RHILE</name>
<dbReference type="Proteomes" id="UP000471560">
    <property type="component" value="Unassembled WGS sequence"/>
</dbReference>
<accession>A0A6P0B195</accession>
<evidence type="ECO:0000313" key="3">
    <source>
        <dbReference type="Proteomes" id="UP000471560"/>
    </source>
</evidence>
<dbReference type="EMBL" id="WUEZ01000005">
    <property type="protein sequence ID" value="NEI33633.1"/>
    <property type="molecule type" value="Genomic_DNA"/>
</dbReference>
<feature type="region of interest" description="Disordered" evidence="1">
    <location>
        <begin position="1"/>
        <end position="49"/>
    </location>
</feature>
<protein>
    <submittedName>
        <fullName evidence="2">Uncharacterized protein</fullName>
    </submittedName>
</protein>